<organism evidence="4 5">
    <name type="scientific">Solimicrobium silvestre</name>
    <dbReference type="NCBI Taxonomy" id="2099400"/>
    <lineage>
        <taxon>Bacteria</taxon>
        <taxon>Pseudomonadati</taxon>
        <taxon>Pseudomonadota</taxon>
        <taxon>Betaproteobacteria</taxon>
        <taxon>Burkholderiales</taxon>
        <taxon>Oxalobacteraceae</taxon>
        <taxon>Solimicrobium</taxon>
    </lineage>
</organism>
<accession>A0A2S9H1J0</accession>
<feature type="coiled-coil region" evidence="3">
    <location>
        <begin position="75"/>
        <end position="109"/>
    </location>
</feature>
<keyword evidence="5" id="KW-1185">Reference proteome</keyword>
<reference evidence="4 5" key="1">
    <citation type="submission" date="2018-02" db="EMBL/GenBank/DDBJ databases">
        <title>Solimicrobium silvestre gen. nov., sp. nov., isolated from alpine forest soil.</title>
        <authorList>
            <person name="Margesin R."/>
            <person name="Albuquerque L."/>
            <person name="Zhang D.-C."/>
            <person name="Froufe H.J.C."/>
            <person name="Severino R."/>
            <person name="Roxo I."/>
            <person name="Egas C."/>
            <person name="Da Costa M.S."/>
        </authorList>
    </citation>
    <scope>NUCLEOTIDE SEQUENCE [LARGE SCALE GENOMIC DNA]</scope>
    <source>
        <strain evidence="4 5">S20-91</strain>
    </source>
</reference>
<keyword evidence="3" id="KW-0175">Coiled coil</keyword>
<dbReference type="Pfam" id="PF02321">
    <property type="entry name" value="OEP"/>
    <property type="match status" value="2"/>
</dbReference>
<name>A0A2S9H1J0_9BURK</name>
<dbReference type="OrthoDB" id="9770517at2"/>
<keyword evidence="2" id="KW-0812">Transmembrane</keyword>
<keyword evidence="2" id="KW-0472">Membrane</keyword>
<dbReference type="AlphaFoldDB" id="A0A2S9H1J0"/>
<dbReference type="SUPFAM" id="SSF56954">
    <property type="entry name" value="Outer membrane efflux proteins (OEP)"/>
    <property type="match status" value="1"/>
</dbReference>
<proteinExistence type="inferred from homology"/>
<dbReference type="PANTHER" id="PTHR30203:SF33">
    <property type="entry name" value="BLR4455 PROTEIN"/>
    <property type="match status" value="1"/>
</dbReference>
<feature type="coiled-coil region" evidence="3">
    <location>
        <begin position="186"/>
        <end position="213"/>
    </location>
</feature>
<evidence type="ECO:0000256" key="3">
    <source>
        <dbReference type="SAM" id="Coils"/>
    </source>
</evidence>
<keyword evidence="2" id="KW-0564">Palmitate</keyword>
<evidence type="ECO:0000256" key="2">
    <source>
        <dbReference type="RuleBase" id="RU362097"/>
    </source>
</evidence>
<dbReference type="GO" id="GO:0005886">
    <property type="term" value="C:plasma membrane"/>
    <property type="evidence" value="ECO:0007669"/>
    <property type="project" value="UniProtKB-SubCell"/>
</dbReference>
<dbReference type="InterPro" id="IPR003423">
    <property type="entry name" value="OMP_efflux"/>
</dbReference>
<keyword evidence="2 4" id="KW-0449">Lipoprotein</keyword>
<evidence type="ECO:0000313" key="4">
    <source>
        <dbReference type="EMBL" id="PRC93827.1"/>
    </source>
</evidence>
<evidence type="ECO:0000256" key="1">
    <source>
        <dbReference type="ARBA" id="ARBA00007613"/>
    </source>
</evidence>
<keyword evidence="2" id="KW-0732">Signal</keyword>
<comment type="similarity">
    <text evidence="1 2">Belongs to the outer membrane factor (OMF) (TC 1.B.17) family.</text>
</comment>
<feature type="signal peptide" evidence="2">
    <location>
        <begin position="1"/>
        <end position="20"/>
    </location>
</feature>
<dbReference type="Gene3D" id="1.20.1600.10">
    <property type="entry name" value="Outer membrane efflux proteins (OEP)"/>
    <property type="match status" value="1"/>
</dbReference>
<sequence length="484" mass="51926">MISKKFIAEKFVLANAVALALISLSGCNVGPDYVRPTTLAEAGIPKEFKENWKAAQPQDHEIPAKWWTIFNDDNLNTLIEQVATSNLTLAQAEANYRAASALVDNAKAAYFPSLTGNLSRTRSNSLMAGTTTVNSVGVAASWEVDLWGSVRRAVEVQENTALSSFANVQATRLSMQSQLAQNYFQLRVLDAQKELLERTVEEYRRSLTLTQNQYKSGVVATDSVLLAETQLQSTEAQALEVGIQRAQLEHAIAILIGKTPASFSIAAIPIGTTAYMPEMPEIPVGVPSSLLERRPDVAASERSVAAANAQIGVTKAAYFPNLTLGGSGGYQSSTLANWISLPNRVWSVGPALAATLFDGGAKRAQNAQAVAAYDASVAGYRQTVLVAFQNVEDNLASLRILKDEYIVQNAATISARKALAVTMNQYKAGTVNYLNVVTAQTTALTNERSELTITNSRLIAAVQLIAALGGGWNGLDNKDKVAQN</sequence>
<comment type="subcellular location">
    <subcellularLocation>
        <location evidence="2">Cell membrane</location>
        <topology evidence="2">Lipid-anchor</topology>
    </subcellularLocation>
</comment>
<dbReference type="RefSeq" id="WP_105531111.1">
    <property type="nucleotide sequence ID" value="NZ_PUGF01000005.1"/>
</dbReference>
<dbReference type="NCBIfam" id="TIGR01845">
    <property type="entry name" value="outer_NodT"/>
    <property type="match status" value="1"/>
</dbReference>
<dbReference type="Gene3D" id="2.20.200.10">
    <property type="entry name" value="Outer membrane efflux proteins (OEP)"/>
    <property type="match status" value="1"/>
</dbReference>
<protein>
    <submittedName>
        <fullName evidence="4">Efflux transporter, outer membrane factor (OMF) lipoprotein, NodT family</fullName>
    </submittedName>
</protein>
<feature type="chain" id="PRO_5015368336" evidence="2">
    <location>
        <begin position="21"/>
        <end position="484"/>
    </location>
</feature>
<evidence type="ECO:0000313" key="5">
    <source>
        <dbReference type="Proteomes" id="UP000237839"/>
    </source>
</evidence>
<gene>
    <name evidence="4" type="ORF">S2091_1436</name>
</gene>
<dbReference type="EMBL" id="PUGF01000005">
    <property type="protein sequence ID" value="PRC93827.1"/>
    <property type="molecule type" value="Genomic_DNA"/>
</dbReference>
<dbReference type="GO" id="GO:0015562">
    <property type="term" value="F:efflux transmembrane transporter activity"/>
    <property type="evidence" value="ECO:0007669"/>
    <property type="project" value="InterPro"/>
</dbReference>
<comment type="caution">
    <text evidence="4">The sequence shown here is derived from an EMBL/GenBank/DDBJ whole genome shotgun (WGS) entry which is preliminary data.</text>
</comment>
<dbReference type="InterPro" id="IPR010131">
    <property type="entry name" value="MdtP/NodT-like"/>
</dbReference>
<dbReference type="Proteomes" id="UP000237839">
    <property type="component" value="Unassembled WGS sequence"/>
</dbReference>
<dbReference type="PANTHER" id="PTHR30203">
    <property type="entry name" value="OUTER MEMBRANE CATION EFFLUX PROTEIN"/>
    <property type="match status" value="1"/>
</dbReference>
<keyword evidence="2" id="KW-1134">Transmembrane beta strand</keyword>
<dbReference type="PROSITE" id="PS51257">
    <property type="entry name" value="PROKAR_LIPOPROTEIN"/>
    <property type="match status" value="1"/>
</dbReference>